<dbReference type="Pfam" id="PF12874">
    <property type="entry name" value="zf-met"/>
    <property type="match status" value="1"/>
</dbReference>
<feature type="compositionally biased region" description="Basic and acidic residues" evidence="1">
    <location>
        <begin position="416"/>
        <end position="425"/>
    </location>
</feature>
<dbReference type="SUPFAM" id="SSF57667">
    <property type="entry name" value="beta-beta-alpha zinc fingers"/>
    <property type="match status" value="2"/>
</dbReference>
<dbReference type="SMART" id="SM00451">
    <property type="entry name" value="ZnF_U1"/>
    <property type="match status" value="2"/>
</dbReference>
<dbReference type="PROSITE" id="PS00028">
    <property type="entry name" value="ZINC_FINGER_C2H2_1"/>
    <property type="match status" value="1"/>
</dbReference>
<proteinExistence type="predicted"/>
<dbReference type="AlphaFoldDB" id="A0AAD8W239"/>
<feature type="region of interest" description="Disordered" evidence="1">
    <location>
        <begin position="323"/>
        <end position="375"/>
    </location>
</feature>
<dbReference type="EMBL" id="JAUUTY010000005">
    <property type="protein sequence ID" value="KAK1630949.1"/>
    <property type="molecule type" value="Genomic_DNA"/>
</dbReference>
<dbReference type="Proteomes" id="UP001231189">
    <property type="component" value="Unassembled WGS sequence"/>
</dbReference>
<sequence length="650" mass="73039">MESATRGRSAAAVDDVGDGRPFPDPPPPHGRDTYSALPDMAALVFRREQLLQELHRERIRHDMIMCELAETERVMTACLAGRGAWCGRPLMTPWEQAMYRTSRSSEETSWWSRSPSVPAIAPVYPCVERSPSPVLQPRPVDNAQKEECGVPLAVAPSAPPAVEQCPSLSKQPVVEEALVPAAATVVAKPSQPALLSKEVILESRGVVDHEHGAEVKARHCIQLLQSGNQISEQLKRAAIAQEHEEEAKDTHSVQLMGREVQRSEQPTNAALGQRCRVEAKDSRGMQLMECEIKSEQLKRAALGQEQEVGTHVRHVVQVTESQFRRTEQAKHGPVDQKHEAEVKSHDVQLMESEIHKSEEPKREAFGQEHEAEENDRHVVQLPKISEQPNLAEPTIKDHTGNERRQLPQHYALAGKEKSLPNEQRRPGFNKPNTEITPSGVKGRQVLAQNVEAPPPKRHKPSEEWSCTHCQVRLTCQEDLMRHQAGDQHRLNVAALQSRQEPLEVAAKSTPESYRVPQFLKRLVRPTLHNNLENSEAQKAKRASGFDLHNHFKGRSHQDNTHAVAHKRRTEPFQGHGHQESTQALHTEEGGKDGSKRAADGTDTEDRRKKFVTERSSWPFCELCKVQCNSAKMMLSHLRGKKHLENLKARH</sequence>
<dbReference type="Gene3D" id="3.30.160.60">
    <property type="entry name" value="Classic Zinc Finger"/>
    <property type="match status" value="1"/>
</dbReference>
<evidence type="ECO:0000313" key="3">
    <source>
        <dbReference type="EMBL" id="KAK1630949.1"/>
    </source>
</evidence>
<dbReference type="PANTHER" id="PTHR47487:SF11">
    <property type="entry name" value="OS09G0421800 PROTEIN"/>
    <property type="match status" value="1"/>
</dbReference>
<evidence type="ECO:0000313" key="4">
    <source>
        <dbReference type="Proteomes" id="UP001231189"/>
    </source>
</evidence>
<accession>A0AAD8W239</accession>
<dbReference type="InterPro" id="IPR036236">
    <property type="entry name" value="Znf_C2H2_sf"/>
</dbReference>
<protein>
    <recommendedName>
        <fullName evidence="2">C2H2-type domain-containing protein</fullName>
    </recommendedName>
</protein>
<dbReference type="GO" id="GO:0003676">
    <property type="term" value="F:nucleic acid binding"/>
    <property type="evidence" value="ECO:0007669"/>
    <property type="project" value="InterPro"/>
</dbReference>
<dbReference type="InterPro" id="IPR003604">
    <property type="entry name" value="Matrin/U1-like-C_Znf_C2H2"/>
</dbReference>
<evidence type="ECO:0000256" key="1">
    <source>
        <dbReference type="SAM" id="MobiDB-lite"/>
    </source>
</evidence>
<gene>
    <name evidence="3" type="ORF">QYE76_005264</name>
</gene>
<reference evidence="3" key="1">
    <citation type="submission" date="2023-07" db="EMBL/GenBank/DDBJ databases">
        <title>A chromosome-level genome assembly of Lolium multiflorum.</title>
        <authorList>
            <person name="Chen Y."/>
            <person name="Copetti D."/>
            <person name="Kolliker R."/>
            <person name="Studer B."/>
        </authorList>
    </citation>
    <scope>NUCLEOTIDE SEQUENCE</scope>
    <source>
        <strain evidence="3">02402/16</strain>
        <tissue evidence="3">Leaf</tissue>
    </source>
</reference>
<feature type="region of interest" description="Disordered" evidence="1">
    <location>
        <begin position="416"/>
        <end position="444"/>
    </location>
</feature>
<feature type="region of interest" description="Disordered" evidence="1">
    <location>
        <begin position="569"/>
        <end position="607"/>
    </location>
</feature>
<dbReference type="InterPro" id="IPR013087">
    <property type="entry name" value="Znf_C2H2_type"/>
</dbReference>
<keyword evidence="4" id="KW-1185">Reference proteome</keyword>
<feature type="compositionally biased region" description="Basic and acidic residues" evidence="1">
    <location>
        <begin position="585"/>
        <end position="607"/>
    </location>
</feature>
<name>A0AAD8W239_LOLMU</name>
<organism evidence="3 4">
    <name type="scientific">Lolium multiflorum</name>
    <name type="common">Italian ryegrass</name>
    <name type="synonym">Lolium perenne subsp. multiflorum</name>
    <dbReference type="NCBI Taxonomy" id="4521"/>
    <lineage>
        <taxon>Eukaryota</taxon>
        <taxon>Viridiplantae</taxon>
        <taxon>Streptophyta</taxon>
        <taxon>Embryophyta</taxon>
        <taxon>Tracheophyta</taxon>
        <taxon>Spermatophyta</taxon>
        <taxon>Magnoliopsida</taxon>
        <taxon>Liliopsida</taxon>
        <taxon>Poales</taxon>
        <taxon>Poaceae</taxon>
        <taxon>BOP clade</taxon>
        <taxon>Pooideae</taxon>
        <taxon>Poodae</taxon>
        <taxon>Poeae</taxon>
        <taxon>Poeae Chloroplast Group 2 (Poeae type)</taxon>
        <taxon>Loliodinae</taxon>
        <taxon>Loliinae</taxon>
        <taxon>Lolium</taxon>
    </lineage>
</organism>
<dbReference type="GO" id="GO:0008270">
    <property type="term" value="F:zinc ion binding"/>
    <property type="evidence" value="ECO:0007669"/>
    <property type="project" value="InterPro"/>
</dbReference>
<dbReference type="SMART" id="SM00355">
    <property type="entry name" value="ZnF_C2H2"/>
    <property type="match status" value="2"/>
</dbReference>
<comment type="caution">
    <text evidence="3">The sequence shown here is derived from an EMBL/GenBank/DDBJ whole genome shotgun (WGS) entry which is preliminary data.</text>
</comment>
<evidence type="ECO:0000259" key="2">
    <source>
        <dbReference type="PROSITE" id="PS00028"/>
    </source>
</evidence>
<feature type="region of interest" description="Disordered" evidence="1">
    <location>
        <begin position="1"/>
        <end position="34"/>
    </location>
</feature>
<dbReference type="PANTHER" id="PTHR47487">
    <property type="entry name" value="OS06G0651300 PROTEIN-RELATED"/>
    <property type="match status" value="1"/>
</dbReference>
<feature type="domain" description="C2H2-type" evidence="2">
    <location>
        <begin position="466"/>
        <end position="488"/>
    </location>
</feature>